<keyword evidence="3" id="KW-1185">Reference proteome</keyword>
<protein>
    <submittedName>
        <fullName evidence="2">Glycosyltransferase family 2 protein</fullName>
    </submittedName>
</protein>
<reference evidence="2 3" key="1">
    <citation type="journal article" date="2016" name="Int. J. Syst. Evol. Microbiol.">
        <title>Polaribacter haliotis sp. nov., isolated from the gut of abalone Haliotis discus hannai.</title>
        <authorList>
            <person name="Kim Y.O."/>
            <person name="Park I.S."/>
            <person name="Park S."/>
            <person name="Nam B.H."/>
            <person name="Park J.M."/>
            <person name="Kim D.G."/>
            <person name="Yoon J.H."/>
        </authorList>
    </citation>
    <scope>NUCLEOTIDE SEQUENCE [LARGE SCALE GENOMIC DNA]</scope>
    <source>
        <strain evidence="2 3">KCTC 52418</strain>
    </source>
</reference>
<sequence>MLAIVIPYYKLTFFEQTIKSLANQTNKQFKVYIGDDASLENPQTLLAEYKYKLNYSYKRFDENLGGISLVKQWNRCIELIGDEEWIMILGDDDYLESNVVECWYNSFKEFKDKTNVIRFSTKDVLEQSNLIENKSCQPIWENSIDSFFRRIKGLTGSSLSEHIFSRKSYEKFKFIDYPLAWHSDDQAWLDFSDGKPIFSINNASCYIRISNLSISGKNDNLDLKKEATLMFQKNFISEKFYLLNKSQKLEFLLIHETLLRSKSEIRNNNWNFIFKLYFKNFKLIPFLKLLRRFIKNRFRLHILK</sequence>
<dbReference type="GO" id="GO:0016758">
    <property type="term" value="F:hexosyltransferase activity"/>
    <property type="evidence" value="ECO:0007669"/>
    <property type="project" value="UniProtKB-ARBA"/>
</dbReference>
<evidence type="ECO:0000313" key="3">
    <source>
        <dbReference type="Proteomes" id="UP000516764"/>
    </source>
</evidence>
<dbReference type="PANTHER" id="PTHR22916">
    <property type="entry name" value="GLYCOSYLTRANSFERASE"/>
    <property type="match status" value="1"/>
</dbReference>
<dbReference type="EMBL" id="CP061813">
    <property type="protein sequence ID" value="QOD61525.1"/>
    <property type="molecule type" value="Genomic_DNA"/>
</dbReference>
<proteinExistence type="predicted"/>
<evidence type="ECO:0000259" key="1">
    <source>
        <dbReference type="Pfam" id="PF00535"/>
    </source>
</evidence>
<keyword evidence="2" id="KW-0808">Transferase</keyword>
<dbReference type="Gene3D" id="3.90.550.10">
    <property type="entry name" value="Spore Coat Polysaccharide Biosynthesis Protein SpsA, Chain A"/>
    <property type="match status" value="1"/>
</dbReference>
<organism evidence="2 3">
    <name type="scientific">Polaribacter haliotis</name>
    <dbReference type="NCBI Taxonomy" id="1888915"/>
    <lineage>
        <taxon>Bacteria</taxon>
        <taxon>Pseudomonadati</taxon>
        <taxon>Bacteroidota</taxon>
        <taxon>Flavobacteriia</taxon>
        <taxon>Flavobacteriales</taxon>
        <taxon>Flavobacteriaceae</taxon>
    </lineage>
</organism>
<dbReference type="KEGG" id="phal:H9I45_03480"/>
<name>A0A7L8AHN5_9FLAO</name>
<dbReference type="Proteomes" id="UP000516764">
    <property type="component" value="Chromosome"/>
</dbReference>
<dbReference type="RefSeq" id="WP_088353326.1">
    <property type="nucleotide sequence ID" value="NZ_CP061813.1"/>
</dbReference>
<dbReference type="InterPro" id="IPR029044">
    <property type="entry name" value="Nucleotide-diphossugar_trans"/>
</dbReference>
<dbReference type="InterPro" id="IPR001173">
    <property type="entry name" value="Glyco_trans_2-like"/>
</dbReference>
<accession>A0A7L8AHN5</accession>
<evidence type="ECO:0000313" key="2">
    <source>
        <dbReference type="EMBL" id="QOD61525.1"/>
    </source>
</evidence>
<dbReference type="OrthoDB" id="1374586at2"/>
<gene>
    <name evidence="2" type="ORF">H9I45_03480</name>
</gene>
<feature type="domain" description="Glycosyltransferase 2-like" evidence="1">
    <location>
        <begin position="4"/>
        <end position="123"/>
    </location>
</feature>
<dbReference type="AlphaFoldDB" id="A0A7L8AHN5"/>
<dbReference type="SUPFAM" id="SSF53448">
    <property type="entry name" value="Nucleotide-diphospho-sugar transferases"/>
    <property type="match status" value="1"/>
</dbReference>
<dbReference type="CDD" id="cd00761">
    <property type="entry name" value="Glyco_tranf_GTA_type"/>
    <property type="match status" value="1"/>
</dbReference>
<dbReference type="PANTHER" id="PTHR22916:SF3">
    <property type="entry name" value="UDP-GLCNAC:BETAGAL BETA-1,3-N-ACETYLGLUCOSAMINYLTRANSFERASE-LIKE PROTEIN 1"/>
    <property type="match status" value="1"/>
</dbReference>
<dbReference type="Pfam" id="PF00535">
    <property type="entry name" value="Glycos_transf_2"/>
    <property type="match status" value="1"/>
</dbReference>